<proteinExistence type="predicted"/>
<dbReference type="OrthoDB" id="5969505at2759"/>
<dbReference type="InterPro" id="IPR029063">
    <property type="entry name" value="SAM-dependent_MTases_sf"/>
</dbReference>
<dbReference type="AlphaFoldDB" id="A0A9W9ZHH2"/>
<feature type="domain" description="Methyltransferase" evidence="1">
    <location>
        <begin position="79"/>
        <end position="206"/>
    </location>
</feature>
<organism evidence="2 3">
    <name type="scientific">Desmophyllum pertusum</name>
    <dbReference type="NCBI Taxonomy" id="174260"/>
    <lineage>
        <taxon>Eukaryota</taxon>
        <taxon>Metazoa</taxon>
        <taxon>Cnidaria</taxon>
        <taxon>Anthozoa</taxon>
        <taxon>Hexacorallia</taxon>
        <taxon>Scleractinia</taxon>
        <taxon>Caryophylliina</taxon>
        <taxon>Caryophylliidae</taxon>
        <taxon>Desmophyllum</taxon>
    </lineage>
</organism>
<dbReference type="InterPro" id="IPR025714">
    <property type="entry name" value="Methyltranfer_dom"/>
</dbReference>
<name>A0A9W9ZHH2_9CNID</name>
<evidence type="ECO:0000313" key="2">
    <source>
        <dbReference type="EMBL" id="KAJ7381575.1"/>
    </source>
</evidence>
<dbReference type="CDD" id="cd02440">
    <property type="entry name" value="AdoMet_MTases"/>
    <property type="match status" value="1"/>
</dbReference>
<dbReference type="Gene3D" id="3.40.50.150">
    <property type="entry name" value="Vaccinia Virus protein VP39"/>
    <property type="match status" value="1"/>
</dbReference>
<reference evidence="2" key="1">
    <citation type="submission" date="2023-01" db="EMBL/GenBank/DDBJ databases">
        <title>Genome assembly of the deep-sea coral Lophelia pertusa.</title>
        <authorList>
            <person name="Herrera S."/>
            <person name="Cordes E."/>
        </authorList>
    </citation>
    <scope>NUCLEOTIDE SEQUENCE</scope>
    <source>
        <strain evidence="2">USNM1676648</strain>
        <tissue evidence="2">Polyp</tissue>
    </source>
</reference>
<evidence type="ECO:0000313" key="3">
    <source>
        <dbReference type="Proteomes" id="UP001163046"/>
    </source>
</evidence>
<dbReference type="Proteomes" id="UP001163046">
    <property type="component" value="Unassembled WGS sequence"/>
</dbReference>
<accession>A0A9W9ZHH2</accession>
<sequence>MDCTMSSLAEAKQHQPTVDEMRSLAANRPQTSILGKGFLVYPEVYHPDTSFDITEYMNEEILKVINGELRKKSEKTSFDFLEVGCGAGYTAILTALASEKCHVWATDINETAVKNTIENAKLHGVDARLKAVTADVFDHKIFAGKEFDMIYWNIPWVGQNTEPGIEVDVLMRSLLDPGYQSFRRYLLEAKKFLKKTGRIFAVFSFNLGSEELFKRVVNETGWRYKIVSKNNFLIEIVDEQQELDVSVVEFLKQEE</sequence>
<gene>
    <name evidence="2" type="ORF">OS493_040382</name>
</gene>
<dbReference type="SUPFAM" id="SSF53335">
    <property type="entry name" value="S-adenosyl-L-methionine-dependent methyltransferases"/>
    <property type="match status" value="1"/>
</dbReference>
<dbReference type="PANTHER" id="PTHR18895:SF74">
    <property type="entry name" value="MTRF1L RELEASE FACTOR GLUTAMINE METHYLTRANSFERASE"/>
    <property type="match status" value="1"/>
</dbReference>
<dbReference type="EMBL" id="MU826231">
    <property type="protein sequence ID" value="KAJ7381575.1"/>
    <property type="molecule type" value="Genomic_DNA"/>
</dbReference>
<protein>
    <recommendedName>
        <fullName evidence="1">Methyltransferase domain-containing protein</fullName>
    </recommendedName>
</protein>
<keyword evidence="3" id="KW-1185">Reference proteome</keyword>
<dbReference type="PANTHER" id="PTHR18895">
    <property type="entry name" value="HEMK METHYLTRANSFERASE"/>
    <property type="match status" value="1"/>
</dbReference>
<comment type="caution">
    <text evidence="2">The sequence shown here is derived from an EMBL/GenBank/DDBJ whole genome shotgun (WGS) entry which is preliminary data.</text>
</comment>
<dbReference type="Pfam" id="PF13847">
    <property type="entry name" value="Methyltransf_31"/>
    <property type="match status" value="1"/>
</dbReference>
<dbReference type="InterPro" id="IPR050320">
    <property type="entry name" value="N5-glutamine_MTase"/>
</dbReference>
<evidence type="ECO:0000259" key="1">
    <source>
        <dbReference type="Pfam" id="PF13847"/>
    </source>
</evidence>
<dbReference type="GO" id="GO:0005739">
    <property type="term" value="C:mitochondrion"/>
    <property type="evidence" value="ECO:0007669"/>
    <property type="project" value="TreeGrafter"/>
</dbReference>